<dbReference type="Proteomes" id="UP001596004">
    <property type="component" value="Unassembled WGS sequence"/>
</dbReference>
<organism evidence="1 2">
    <name type="scientific">Sphaerisporangium dianthi</name>
    <dbReference type="NCBI Taxonomy" id="1436120"/>
    <lineage>
        <taxon>Bacteria</taxon>
        <taxon>Bacillati</taxon>
        <taxon>Actinomycetota</taxon>
        <taxon>Actinomycetes</taxon>
        <taxon>Streptosporangiales</taxon>
        <taxon>Streptosporangiaceae</taxon>
        <taxon>Sphaerisporangium</taxon>
    </lineage>
</organism>
<dbReference type="RefSeq" id="WP_380835761.1">
    <property type="nucleotide sequence ID" value="NZ_JBHSFP010000001.1"/>
</dbReference>
<proteinExistence type="predicted"/>
<protein>
    <submittedName>
        <fullName evidence="1">Uncharacterized protein</fullName>
    </submittedName>
</protein>
<evidence type="ECO:0000313" key="2">
    <source>
        <dbReference type="Proteomes" id="UP001596004"/>
    </source>
</evidence>
<name>A0ABV9C999_9ACTN</name>
<sequence length="134" mass="15037">MYGRDDETWDRLTEAGLEFLIECARQSRPTSYTELNAQLERRTGIDGFDFGRQDERAAMGYLLGLIVDRNRPETGMMISALVTYTGGTGAGAGFFNLAADLALIPRRASAEQKDEFWVRQMKGVYAYYSAARES</sequence>
<comment type="caution">
    <text evidence="1">The sequence shown here is derived from an EMBL/GenBank/DDBJ whole genome shotgun (WGS) entry which is preliminary data.</text>
</comment>
<evidence type="ECO:0000313" key="1">
    <source>
        <dbReference type="EMBL" id="MFC4529328.1"/>
    </source>
</evidence>
<gene>
    <name evidence="1" type="ORF">ACFO60_01020</name>
</gene>
<dbReference type="EMBL" id="JBHSFP010000001">
    <property type="protein sequence ID" value="MFC4529328.1"/>
    <property type="molecule type" value="Genomic_DNA"/>
</dbReference>
<keyword evidence="2" id="KW-1185">Reference proteome</keyword>
<reference evidence="2" key="1">
    <citation type="journal article" date="2019" name="Int. J. Syst. Evol. Microbiol.">
        <title>The Global Catalogue of Microorganisms (GCM) 10K type strain sequencing project: providing services to taxonomists for standard genome sequencing and annotation.</title>
        <authorList>
            <consortium name="The Broad Institute Genomics Platform"/>
            <consortium name="The Broad Institute Genome Sequencing Center for Infectious Disease"/>
            <person name="Wu L."/>
            <person name="Ma J."/>
        </authorList>
    </citation>
    <scope>NUCLEOTIDE SEQUENCE [LARGE SCALE GENOMIC DNA]</scope>
    <source>
        <strain evidence="2">CGMCC 4.7132</strain>
    </source>
</reference>
<accession>A0ABV9C999</accession>